<keyword evidence="1" id="KW-1133">Transmembrane helix</keyword>
<organism evidence="2 3">
    <name type="scientific">Kineococcus rhizosphaerae</name>
    <dbReference type="NCBI Taxonomy" id="559628"/>
    <lineage>
        <taxon>Bacteria</taxon>
        <taxon>Bacillati</taxon>
        <taxon>Actinomycetota</taxon>
        <taxon>Actinomycetes</taxon>
        <taxon>Kineosporiales</taxon>
        <taxon>Kineosporiaceae</taxon>
        <taxon>Kineococcus</taxon>
    </lineage>
</organism>
<dbReference type="EMBL" id="PVZF01000002">
    <property type="protein sequence ID" value="PRY17390.1"/>
    <property type="molecule type" value="Genomic_DNA"/>
</dbReference>
<comment type="caution">
    <text evidence="2">The sequence shown here is derived from an EMBL/GenBank/DDBJ whole genome shotgun (WGS) entry which is preliminary data.</text>
</comment>
<feature type="transmembrane region" description="Helical" evidence="1">
    <location>
        <begin position="335"/>
        <end position="354"/>
    </location>
</feature>
<evidence type="ECO:0008006" key="4">
    <source>
        <dbReference type="Google" id="ProtNLM"/>
    </source>
</evidence>
<keyword evidence="1" id="KW-0812">Transmembrane</keyword>
<feature type="transmembrane region" description="Helical" evidence="1">
    <location>
        <begin position="191"/>
        <end position="210"/>
    </location>
</feature>
<evidence type="ECO:0000256" key="1">
    <source>
        <dbReference type="SAM" id="Phobius"/>
    </source>
</evidence>
<feature type="transmembrane region" description="Helical" evidence="1">
    <location>
        <begin position="50"/>
        <end position="71"/>
    </location>
</feature>
<evidence type="ECO:0000313" key="3">
    <source>
        <dbReference type="Proteomes" id="UP000238083"/>
    </source>
</evidence>
<keyword evidence="3" id="KW-1185">Reference proteome</keyword>
<feature type="transmembrane region" description="Helical" evidence="1">
    <location>
        <begin position="131"/>
        <end position="154"/>
    </location>
</feature>
<feature type="transmembrane region" description="Helical" evidence="1">
    <location>
        <begin position="419"/>
        <end position="437"/>
    </location>
</feature>
<proteinExistence type="predicted"/>
<feature type="transmembrane region" description="Helical" evidence="1">
    <location>
        <begin position="264"/>
        <end position="290"/>
    </location>
</feature>
<feature type="transmembrane region" description="Helical" evidence="1">
    <location>
        <begin position="392"/>
        <end position="413"/>
    </location>
</feature>
<dbReference type="Proteomes" id="UP000238083">
    <property type="component" value="Unassembled WGS sequence"/>
</dbReference>
<name>A0A2T0R8D4_9ACTN</name>
<protein>
    <recommendedName>
        <fullName evidence="4">O-antigen/teichoic acid export membrane protein</fullName>
    </recommendedName>
</protein>
<gene>
    <name evidence="2" type="ORF">CLV37_102353</name>
</gene>
<dbReference type="AlphaFoldDB" id="A0A2T0R8D4"/>
<feature type="transmembrane region" description="Helical" evidence="1">
    <location>
        <begin position="160"/>
        <end position="179"/>
    </location>
</feature>
<reference evidence="2 3" key="1">
    <citation type="submission" date="2018-03" db="EMBL/GenBank/DDBJ databases">
        <title>Genomic Encyclopedia of Archaeal and Bacterial Type Strains, Phase II (KMG-II): from individual species to whole genera.</title>
        <authorList>
            <person name="Goeker M."/>
        </authorList>
    </citation>
    <scope>NUCLEOTIDE SEQUENCE [LARGE SCALE GENOMIC DNA]</scope>
    <source>
        <strain evidence="2 3">DSM 19711</strain>
    </source>
</reference>
<accession>A0A2T0R8D4</accession>
<feature type="transmembrane region" description="Helical" evidence="1">
    <location>
        <begin position="91"/>
        <end position="111"/>
    </location>
</feature>
<feature type="transmembrane region" description="Helical" evidence="1">
    <location>
        <begin position="26"/>
        <end position="43"/>
    </location>
</feature>
<evidence type="ECO:0000313" key="2">
    <source>
        <dbReference type="EMBL" id="PRY17390.1"/>
    </source>
</evidence>
<feature type="transmembrane region" description="Helical" evidence="1">
    <location>
        <begin position="360"/>
        <end position="380"/>
    </location>
</feature>
<sequence>MTGVVVLAGTLALTAAAPWVAPTTLSVVAVLVAVAALVVVARHHRGPRDLGGWTVQLLLSLAPVVLLTLAYPVASRHFTGHEVGGTPLTTLLLASSLTVPWLSQAVCMPLYRGLGDRSGGHRAVEDRFAEIWPALFVQGLPVVAAFAVPVALALHLSPAAVGAYLLLTLTHSAFAQLLVVSNGAGRRREWALAWAVYALALLVAPTAWLLPPLAGVLVQLVVLRRSLPTLVRGVRAPVRLPNRDVLADLGRGLVLGAVLWSDKLVLFLVADAQIAVQTIFTALLPAVLAYNVYFVRLAPTVDESVAVMRTAMTSEAYSVLARRSAELSATVGRSVLRTGLTASVVGLVVTAAVARLSPVSLHLSVPVTLASWLLLMITLLSYKLDYIGRRAVALGVSGLHLLVCLVAFTVPGIAVADAFWFMAAADVALAVAALVAVRRHWASAEYTLFWRLATSW</sequence>
<keyword evidence="1" id="KW-0472">Membrane</keyword>